<accession>A0A553HQ51</accession>
<reference evidence="2" key="1">
    <citation type="submission" date="2019-06" db="EMBL/GenBank/DDBJ databases">
        <title>Draft genome sequence of the griseofulvin-producing fungus Xylaria cubensis strain G536.</title>
        <authorList>
            <person name="Mead M.E."/>
            <person name="Raja H.A."/>
            <person name="Steenwyk J.L."/>
            <person name="Knowles S.L."/>
            <person name="Oberlies N.H."/>
            <person name="Rokas A."/>
        </authorList>
    </citation>
    <scope>NUCLEOTIDE SEQUENCE [LARGE SCALE GENOMIC DNA]</scope>
    <source>
        <strain evidence="2">G536</strain>
    </source>
</reference>
<protein>
    <submittedName>
        <fullName evidence="1">Uncharacterized protein</fullName>
    </submittedName>
</protein>
<dbReference type="Proteomes" id="UP000319160">
    <property type="component" value="Unassembled WGS sequence"/>
</dbReference>
<organism evidence="1 2">
    <name type="scientific">Xylaria flabelliformis</name>
    <dbReference type="NCBI Taxonomy" id="2512241"/>
    <lineage>
        <taxon>Eukaryota</taxon>
        <taxon>Fungi</taxon>
        <taxon>Dikarya</taxon>
        <taxon>Ascomycota</taxon>
        <taxon>Pezizomycotina</taxon>
        <taxon>Sordariomycetes</taxon>
        <taxon>Xylariomycetidae</taxon>
        <taxon>Xylariales</taxon>
        <taxon>Xylariaceae</taxon>
        <taxon>Xylaria</taxon>
    </lineage>
</organism>
<comment type="caution">
    <text evidence="1">The sequence shown here is derived from an EMBL/GenBank/DDBJ whole genome shotgun (WGS) entry which is preliminary data.</text>
</comment>
<gene>
    <name evidence="1" type="ORF">FHL15_009001</name>
</gene>
<name>A0A553HQ51_9PEZI</name>
<dbReference type="EMBL" id="VFLP01000059">
    <property type="protein sequence ID" value="TRX90082.1"/>
    <property type="molecule type" value="Genomic_DNA"/>
</dbReference>
<dbReference type="AlphaFoldDB" id="A0A553HQ51"/>
<evidence type="ECO:0000313" key="1">
    <source>
        <dbReference type="EMBL" id="TRX90082.1"/>
    </source>
</evidence>
<keyword evidence="2" id="KW-1185">Reference proteome</keyword>
<dbReference type="OrthoDB" id="3513679at2759"/>
<evidence type="ECO:0000313" key="2">
    <source>
        <dbReference type="Proteomes" id="UP000319160"/>
    </source>
</evidence>
<proteinExistence type="predicted"/>
<sequence>MPPKRKFDEACSYISDSFKARKGNPSDAKDGKRPFFKDGKLIVSERPPPRHKILHQLRTDREYDHRHRIFFHSLLQIYQPCLEALHDSPEFHLRMSNEFCNITAPIYLLRTRLSRCGPLLLTSIHNYVYRRWFRPYETEIEYGQFLVKLIAPRKLPPVDTTSLDSIANLARDLTTTICSRVDRVQRVHALTRLKKLGPGIDTRNIDECMHQQEFFVLQPLFRTIALVVCEKSFDINLPSISQLPVLIVHTGTEDGLSAPINLDSITEYTEKLIDGPGKEARAVRTTLETAVTFLMDLERREIAAFGLRPDPVASTKGQKSGYFCRESFLKHLNQLRWMDWDPPEGPSSQWVDRKIYTTWSGRGANLDANWMNQLEGIYRKRVMSIFGKRGDRSTNSK</sequence>